<reference evidence="2 3" key="1">
    <citation type="journal article" date="2017" name="PLoS Biol.">
        <title>The sea cucumber genome provides insights into morphological evolution and visceral regeneration.</title>
        <authorList>
            <person name="Zhang X."/>
            <person name="Sun L."/>
            <person name="Yuan J."/>
            <person name="Sun Y."/>
            <person name="Gao Y."/>
            <person name="Zhang L."/>
            <person name="Li S."/>
            <person name="Dai H."/>
            <person name="Hamel J.F."/>
            <person name="Liu C."/>
            <person name="Yu Y."/>
            <person name="Liu S."/>
            <person name="Lin W."/>
            <person name="Guo K."/>
            <person name="Jin S."/>
            <person name="Xu P."/>
            <person name="Storey K.B."/>
            <person name="Huan P."/>
            <person name="Zhang T."/>
            <person name="Zhou Y."/>
            <person name="Zhang J."/>
            <person name="Lin C."/>
            <person name="Li X."/>
            <person name="Xing L."/>
            <person name="Huo D."/>
            <person name="Sun M."/>
            <person name="Wang L."/>
            <person name="Mercier A."/>
            <person name="Li F."/>
            <person name="Yang H."/>
            <person name="Xiang J."/>
        </authorList>
    </citation>
    <scope>NUCLEOTIDE SEQUENCE [LARGE SCALE GENOMIC DNA]</scope>
    <source>
        <strain evidence="2">Shaxun</strain>
        <tissue evidence="2">Muscle</tissue>
    </source>
</reference>
<dbReference type="Proteomes" id="UP000230750">
    <property type="component" value="Unassembled WGS sequence"/>
</dbReference>
<proteinExistence type="predicted"/>
<dbReference type="EMBL" id="MRZV01000675">
    <property type="protein sequence ID" value="PIK45935.1"/>
    <property type="molecule type" value="Genomic_DNA"/>
</dbReference>
<feature type="compositionally biased region" description="Polar residues" evidence="1">
    <location>
        <begin position="235"/>
        <end position="244"/>
    </location>
</feature>
<evidence type="ECO:0000256" key="1">
    <source>
        <dbReference type="SAM" id="MobiDB-lite"/>
    </source>
</evidence>
<evidence type="ECO:0000313" key="3">
    <source>
        <dbReference type="Proteomes" id="UP000230750"/>
    </source>
</evidence>
<accession>A0A2G8KD96</accession>
<organism evidence="2 3">
    <name type="scientific">Stichopus japonicus</name>
    <name type="common">Sea cucumber</name>
    <dbReference type="NCBI Taxonomy" id="307972"/>
    <lineage>
        <taxon>Eukaryota</taxon>
        <taxon>Metazoa</taxon>
        <taxon>Echinodermata</taxon>
        <taxon>Eleutherozoa</taxon>
        <taxon>Echinozoa</taxon>
        <taxon>Holothuroidea</taxon>
        <taxon>Aspidochirotacea</taxon>
        <taxon>Aspidochirotida</taxon>
        <taxon>Stichopodidae</taxon>
        <taxon>Apostichopus</taxon>
    </lineage>
</organism>
<feature type="compositionally biased region" description="Basic and acidic residues" evidence="1">
    <location>
        <begin position="98"/>
        <end position="125"/>
    </location>
</feature>
<feature type="compositionally biased region" description="Acidic residues" evidence="1">
    <location>
        <begin position="126"/>
        <end position="138"/>
    </location>
</feature>
<name>A0A2G8KD96_STIJA</name>
<feature type="compositionally biased region" description="Basic and acidic residues" evidence="1">
    <location>
        <begin position="210"/>
        <end position="231"/>
    </location>
</feature>
<gene>
    <name evidence="2" type="ORF">BSL78_17214</name>
</gene>
<dbReference type="AlphaFoldDB" id="A0A2G8KD96"/>
<sequence>MKKKRKRLLRLWNNLRAATGKIVTPGRGRVGVRGGGGELNAWVKGIYTKIHIKLRWTPPPQIPFKPIHNPFQYGHKIIELVWFKNRRAKFRKQQRNRSISERDETKEETDMNEKSVEENKTVKTLEEDEEERTQDEDASSAVSEDDEKRPVSPSRPPQGDTGSDRDCSSPPSLRQLDQREMPRQLGDVKMALTIKEEVDVDVVGNQDDVESTKSDLEGQTKLSSEEGKTSPELRPSSSPHSPRTGSPKKDYSHSLFPDLPQFPRDVPYPTSFSHSAALRPYMNGHFPPGAWLPRPSFPSPFAFLLSSDRQGSLLPSLAPSSLPAD</sequence>
<comment type="caution">
    <text evidence="2">The sequence shown here is derived from an EMBL/GenBank/DDBJ whole genome shotgun (WGS) entry which is preliminary data.</text>
</comment>
<keyword evidence="3" id="KW-1185">Reference proteome</keyword>
<evidence type="ECO:0000313" key="2">
    <source>
        <dbReference type="EMBL" id="PIK45935.1"/>
    </source>
</evidence>
<protein>
    <submittedName>
        <fullName evidence="2">Uncharacterized protein</fullName>
    </submittedName>
</protein>
<feature type="region of interest" description="Disordered" evidence="1">
    <location>
        <begin position="92"/>
        <end position="258"/>
    </location>
</feature>